<dbReference type="Pfam" id="PF20789">
    <property type="entry name" value="4HBT_3C"/>
    <property type="match status" value="1"/>
</dbReference>
<sequence>MRQTAFFDTDLVTAGLLHPTPAAGSGWAGGQMRGMAISAALAREVERRVAEQGPTSLRPTRWTLDLFRAVAMRPCTVETEIVRAGRRLCLVDARLCQDGTPVAAARALYLAAGDARPGRCWSVDSAPIPPPPTWHRDPDTSRIYYSGDAGWDADPARHHNTSRNRVWHAAITVVDGEKATPFQFACAVADVTNVVTNLGSQGLEYINTDVTVAFSRLPIGDEMGVSASDRHERDGIAIGTAELYDRTGVFGTATVTALTATQPADLTAAHSR</sequence>
<evidence type="ECO:0000313" key="3">
    <source>
        <dbReference type="EMBL" id="PWV67574.1"/>
    </source>
</evidence>
<name>A0A317N110_9NOCA</name>
<dbReference type="InterPro" id="IPR042171">
    <property type="entry name" value="Acyl-CoA_hotdog"/>
</dbReference>
<feature type="domain" description="Acyl-CoA thioesterase-like N-terminal HotDog" evidence="1">
    <location>
        <begin position="27"/>
        <end position="108"/>
    </location>
</feature>
<evidence type="ECO:0000259" key="1">
    <source>
        <dbReference type="Pfam" id="PF13622"/>
    </source>
</evidence>
<dbReference type="Proteomes" id="UP000246410">
    <property type="component" value="Unassembled WGS sequence"/>
</dbReference>
<protein>
    <submittedName>
        <fullName evidence="3">Thioesterase superfamily protein</fullName>
    </submittedName>
</protein>
<comment type="caution">
    <text evidence="3">The sequence shown here is derived from an EMBL/GenBank/DDBJ whole genome shotgun (WGS) entry which is preliminary data.</text>
</comment>
<organism evidence="3 4">
    <name type="scientific">Nocardia neocaledoniensis</name>
    <dbReference type="NCBI Taxonomy" id="236511"/>
    <lineage>
        <taxon>Bacteria</taxon>
        <taxon>Bacillati</taxon>
        <taxon>Actinomycetota</taxon>
        <taxon>Actinomycetes</taxon>
        <taxon>Mycobacteriales</taxon>
        <taxon>Nocardiaceae</taxon>
        <taxon>Nocardia</taxon>
    </lineage>
</organism>
<dbReference type="SUPFAM" id="SSF54637">
    <property type="entry name" value="Thioesterase/thiol ester dehydrase-isomerase"/>
    <property type="match status" value="1"/>
</dbReference>
<feature type="domain" description="Acyl-CoA thioesterase-like C-terminal" evidence="2">
    <location>
        <begin position="129"/>
        <end position="254"/>
    </location>
</feature>
<accession>A0A317N110</accession>
<dbReference type="AlphaFoldDB" id="A0A317N110"/>
<proteinExistence type="predicted"/>
<dbReference type="RefSeq" id="WP_110041645.1">
    <property type="nucleotide sequence ID" value="NZ_QGTL01000021.1"/>
</dbReference>
<dbReference type="Pfam" id="PF13622">
    <property type="entry name" value="4HBT_3"/>
    <property type="match status" value="1"/>
</dbReference>
<evidence type="ECO:0000259" key="2">
    <source>
        <dbReference type="Pfam" id="PF20789"/>
    </source>
</evidence>
<dbReference type="InterPro" id="IPR029069">
    <property type="entry name" value="HotDog_dom_sf"/>
</dbReference>
<dbReference type="Gene3D" id="2.40.160.210">
    <property type="entry name" value="Acyl-CoA thioesterase, double hotdog domain"/>
    <property type="match status" value="1"/>
</dbReference>
<dbReference type="InterPro" id="IPR049449">
    <property type="entry name" value="TesB_ACOT8-like_N"/>
</dbReference>
<keyword evidence="4" id="KW-1185">Reference proteome</keyword>
<dbReference type="EMBL" id="QGTL01000021">
    <property type="protein sequence ID" value="PWV67574.1"/>
    <property type="molecule type" value="Genomic_DNA"/>
</dbReference>
<evidence type="ECO:0000313" key="4">
    <source>
        <dbReference type="Proteomes" id="UP000246410"/>
    </source>
</evidence>
<dbReference type="InterPro" id="IPR049450">
    <property type="entry name" value="ACOT8-like_C"/>
</dbReference>
<gene>
    <name evidence="3" type="ORF">DFR69_12124</name>
</gene>
<reference evidence="3 4" key="1">
    <citation type="submission" date="2018-05" db="EMBL/GenBank/DDBJ databases">
        <title>Genomic Encyclopedia of Type Strains, Phase IV (KMG-IV): sequencing the most valuable type-strain genomes for metagenomic binning, comparative biology and taxonomic classification.</title>
        <authorList>
            <person name="Goeker M."/>
        </authorList>
    </citation>
    <scope>NUCLEOTIDE SEQUENCE [LARGE SCALE GENOMIC DNA]</scope>
    <source>
        <strain evidence="3 4">DSM 44717</strain>
    </source>
</reference>